<dbReference type="Proteomes" id="UP000001555">
    <property type="component" value="Unassembled WGS sequence"/>
</dbReference>
<organism>
    <name type="scientific">Ixodes scapularis</name>
    <name type="common">Black-legged tick</name>
    <name type="synonym">Deer tick</name>
    <dbReference type="NCBI Taxonomy" id="6945"/>
    <lineage>
        <taxon>Eukaryota</taxon>
        <taxon>Metazoa</taxon>
        <taxon>Ecdysozoa</taxon>
        <taxon>Arthropoda</taxon>
        <taxon>Chelicerata</taxon>
        <taxon>Arachnida</taxon>
        <taxon>Acari</taxon>
        <taxon>Parasitiformes</taxon>
        <taxon>Ixodida</taxon>
        <taxon>Ixodoidea</taxon>
        <taxon>Ixodidae</taxon>
        <taxon>Ixodinae</taxon>
        <taxon>Ixodes</taxon>
    </lineage>
</organism>
<feature type="compositionally biased region" description="Acidic residues" evidence="1">
    <location>
        <begin position="9"/>
        <end position="19"/>
    </location>
</feature>
<keyword evidence="4" id="KW-1185">Reference proteome</keyword>
<protein>
    <submittedName>
        <fullName evidence="2 3">Uncharacterized protein</fullName>
    </submittedName>
</protein>
<dbReference type="EnsemblMetazoa" id="ISCW000194-RA">
    <property type="protein sequence ID" value="ISCW000194-PA"/>
    <property type="gene ID" value="ISCW000194"/>
</dbReference>
<dbReference type="AlphaFoldDB" id="B7P432"/>
<dbReference type="PaxDb" id="6945-B7P432"/>
<evidence type="ECO:0000313" key="2">
    <source>
        <dbReference type="EMBL" id="EEC01354.1"/>
    </source>
</evidence>
<evidence type="ECO:0000256" key="1">
    <source>
        <dbReference type="SAM" id="MobiDB-lite"/>
    </source>
</evidence>
<evidence type="ECO:0000313" key="4">
    <source>
        <dbReference type="Proteomes" id="UP000001555"/>
    </source>
</evidence>
<dbReference type="HOGENOM" id="CLU_2075720_0_0_1"/>
<dbReference type="VEuPathDB" id="VectorBase:ISCW000194"/>
<accession>B7P432</accession>
<proteinExistence type="predicted"/>
<dbReference type="VEuPathDB" id="VectorBase:ISCI000194"/>
<reference evidence="2 4" key="1">
    <citation type="submission" date="2008-03" db="EMBL/GenBank/DDBJ databases">
        <title>Annotation of Ixodes scapularis.</title>
        <authorList>
            <consortium name="Ixodes scapularis Genome Project Consortium"/>
            <person name="Caler E."/>
            <person name="Hannick L.I."/>
            <person name="Bidwell S."/>
            <person name="Joardar V."/>
            <person name="Thiagarajan M."/>
            <person name="Amedeo P."/>
            <person name="Galinsky K.J."/>
            <person name="Schobel S."/>
            <person name="Inman J."/>
            <person name="Hostetler J."/>
            <person name="Miller J."/>
            <person name="Hammond M."/>
            <person name="Megy K."/>
            <person name="Lawson D."/>
            <person name="Kodira C."/>
            <person name="Sutton G."/>
            <person name="Meyer J."/>
            <person name="Hill C.A."/>
            <person name="Birren B."/>
            <person name="Nene V."/>
            <person name="Collins F."/>
            <person name="Alarcon-Chaidez F."/>
            <person name="Wikel S."/>
            <person name="Strausberg R."/>
        </authorList>
    </citation>
    <scope>NUCLEOTIDE SEQUENCE [LARGE SCALE GENOMIC DNA]</scope>
    <source>
        <strain evidence="4">Wikel</strain>
        <strain evidence="2">Wikel colony</strain>
    </source>
</reference>
<sequence length="118" mass="12625">MKLKLSSSEDSDKDEESEESDKSRKLGLRLRSGGHSKSTRGRAGDAGIPDVEATPPGGDSGRVAREAGPKTPPRRREGGEGPEAPPPRRGVVPGTLAVRGDAGEEDVEEALRWSWVRR</sequence>
<gene>
    <name evidence="2" type="ORF">IscW_ISCW000194</name>
</gene>
<dbReference type="EMBL" id="DS632966">
    <property type="protein sequence ID" value="EEC01354.1"/>
    <property type="molecule type" value="Genomic_DNA"/>
</dbReference>
<feature type="compositionally biased region" description="Basic and acidic residues" evidence="1">
    <location>
        <begin position="62"/>
        <end position="79"/>
    </location>
</feature>
<feature type="region of interest" description="Disordered" evidence="1">
    <location>
        <begin position="1"/>
        <end position="106"/>
    </location>
</feature>
<reference evidence="3" key="2">
    <citation type="submission" date="2020-05" db="UniProtKB">
        <authorList>
            <consortium name="EnsemblMetazoa"/>
        </authorList>
    </citation>
    <scope>IDENTIFICATION</scope>
    <source>
        <strain evidence="3">wikel</strain>
    </source>
</reference>
<dbReference type="InParanoid" id="B7P432"/>
<evidence type="ECO:0000313" key="3">
    <source>
        <dbReference type="EnsemblMetazoa" id="ISCW000194-PA"/>
    </source>
</evidence>
<feature type="compositionally biased region" description="Basic residues" evidence="1">
    <location>
        <begin position="25"/>
        <end position="40"/>
    </location>
</feature>
<name>B7P432_IXOSC</name>
<dbReference type="EMBL" id="ABJB010159324">
    <property type="status" value="NOT_ANNOTATED_CDS"/>
    <property type="molecule type" value="Genomic_DNA"/>
</dbReference>